<dbReference type="EMBL" id="AM440985">
    <property type="protein sequence ID" value="CAN78488.1"/>
    <property type="molecule type" value="Genomic_DNA"/>
</dbReference>
<evidence type="ECO:0000313" key="2">
    <source>
        <dbReference type="EMBL" id="CAN78488.1"/>
    </source>
</evidence>
<accession>A5AZ67</accession>
<evidence type="ECO:0000256" key="1">
    <source>
        <dbReference type="SAM" id="MobiDB-lite"/>
    </source>
</evidence>
<protein>
    <submittedName>
        <fullName evidence="2">Uncharacterized protein</fullName>
    </submittedName>
</protein>
<organism evidence="2">
    <name type="scientific">Vitis vinifera</name>
    <name type="common">Grape</name>
    <dbReference type="NCBI Taxonomy" id="29760"/>
    <lineage>
        <taxon>Eukaryota</taxon>
        <taxon>Viridiplantae</taxon>
        <taxon>Streptophyta</taxon>
        <taxon>Embryophyta</taxon>
        <taxon>Tracheophyta</taxon>
        <taxon>Spermatophyta</taxon>
        <taxon>Magnoliopsida</taxon>
        <taxon>eudicotyledons</taxon>
        <taxon>Gunneridae</taxon>
        <taxon>Pentapetalae</taxon>
        <taxon>rosids</taxon>
        <taxon>Vitales</taxon>
        <taxon>Vitaceae</taxon>
        <taxon>Viteae</taxon>
        <taxon>Vitis</taxon>
    </lineage>
</organism>
<dbReference type="AlphaFoldDB" id="A5AZ67"/>
<reference evidence="2" key="1">
    <citation type="journal article" date="2007" name="PLoS ONE">
        <title>The first genome sequence of an elite grapevine cultivar (Pinot noir Vitis vinifera L.): coping with a highly heterozygous genome.</title>
        <authorList>
            <person name="Velasco R."/>
            <person name="Zharkikh A."/>
            <person name="Troggio M."/>
            <person name="Cartwright D.A."/>
            <person name="Cestaro A."/>
            <person name="Pruss D."/>
            <person name="Pindo M."/>
            <person name="FitzGerald L.M."/>
            <person name="Vezzulli S."/>
            <person name="Reid J."/>
            <person name="Malacarne G."/>
            <person name="Iliev D."/>
            <person name="Coppola G."/>
            <person name="Wardell B."/>
            <person name="Micheletti D."/>
            <person name="Macalma T."/>
            <person name="Facci M."/>
            <person name="Mitchell J.T."/>
            <person name="Perazzolli M."/>
            <person name="Eldredge G."/>
            <person name="Gatto P."/>
            <person name="Oyzerski R."/>
            <person name="Moretto M."/>
            <person name="Gutin N."/>
            <person name="Stefanini M."/>
            <person name="Chen Y."/>
            <person name="Segala C."/>
            <person name="Davenport C."/>
            <person name="Dematte L."/>
            <person name="Mraz A."/>
            <person name="Battilana J."/>
            <person name="Stormo K."/>
            <person name="Costa F."/>
            <person name="Tao Q."/>
            <person name="Si-Ammour A."/>
            <person name="Harkins T."/>
            <person name="Lackey A."/>
            <person name="Perbost C."/>
            <person name="Taillon B."/>
            <person name="Stella A."/>
            <person name="Solovyev V."/>
            <person name="Fawcett J.A."/>
            <person name="Sterck L."/>
            <person name="Vandepoele K."/>
            <person name="Grando S.M."/>
            <person name="Toppo S."/>
            <person name="Moser C."/>
            <person name="Lanchbury J."/>
            <person name="Bogden R."/>
            <person name="Skolnick M."/>
            <person name="Sgaramella V."/>
            <person name="Bhatnagar S.K."/>
            <person name="Fontana P."/>
            <person name="Gutin A."/>
            <person name="Van de Peer Y."/>
            <person name="Salamini F."/>
            <person name="Viola R."/>
        </authorList>
    </citation>
    <scope>NUCLEOTIDE SEQUENCE</scope>
</reference>
<proteinExistence type="predicted"/>
<feature type="region of interest" description="Disordered" evidence="1">
    <location>
        <begin position="174"/>
        <end position="197"/>
    </location>
</feature>
<sequence>MVGLDHQDGVPMVIALLCKVTNWMGTMATTSSIIFIQKICNEDHFPSKREQEHVKCFEFEAQLDDALQDDVNDWDKDEDREEVKAYIAAVTTTMKCGKKGDSSKLPSFKVGKPSNELYIATMRNETALDFKSKLEKIKTSRKDNDKEALKDNPPDATVVHVFPHQLSSNIFKRRREPPSMEAKTAYTEYINDEIEKD</sequence>
<gene>
    <name evidence="2" type="ORF">VITISV_004931</name>
</gene>
<name>A5AZ67_VITVI</name>